<evidence type="ECO:0000313" key="2">
    <source>
        <dbReference type="Proteomes" id="UP000002593"/>
    </source>
</evidence>
<dbReference type="EnsemblBacteria" id="ABM81212">
    <property type="protein sequence ID" value="ABM81212"/>
    <property type="gene ID" value="Hbut_1387"/>
</dbReference>
<name>A2BMK1_HYPBU</name>
<keyword evidence="2" id="KW-1185">Reference proteome</keyword>
<dbReference type="Proteomes" id="UP000002593">
    <property type="component" value="Chromosome"/>
</dbReference>
<dbReference type="HOGENOM" id="CLU_1393628_0_0_2"/>
<dbReference type="KEGG" id="hbu:Hbut_1387"/>
<protein>
    <submittedName>
        <fullName evidence="1">Uncharacterized protein</fullName>
    </submittedName>
</protein>
<sequence length="209" mass="23087">MRRILLAYHRPGKPREEERVEQLAQTVAMLARGRLAVDTMVVDEVDEAAGERYDAIYLLMFTRGGHWLSVIEATGRTPKLIPLHLTAAILASRAAEAGARRLLLLGLRARRLEHLQLEDLGRLSLLLATWKLGMSYQLLEAIDSQPRMQEKWCRSDTLVAPLALLDGKLADHARALAKACGAAHAGPLLHHSAPTIAAWIAEDAAYPRV</sequence>
<proteinExistence type="predicted"/>
<organism evidence="1 2">
    <name type="scientific">Hyperthermus butylicus (strain DSM 5456 / JCM 9403 / PLM1-5)</name>
    <dbReference type="NCBI Taxonomy" id="415426"/>
    <lineage>
        <taxon>Archaea</taxon>
        <taxon>Thermoproteota</taxon>
        <taxon>Thermoprotei</taxon>
        <taxon>Desulfurococcales</taxon>
        <taxon>Pyrodictiaceae</taxon>
        <taxon>Hyperthermus</taxon>
    </lineage>
</organism>
<reference evidence="1 2" key="1">
    <citation type="journal article" date="2007" name="Archaea">
        <title>The genome of Hyperthermus butylicus: a sulfur-reducing, peptide fermenting, neutrophilic Crenarchaeote growing up to 108 degrees C.</title>
        <authorList>
            <person name="Brugger K."/>
            <person name="Chen L."/>
            <person name="Stark M."/>
            <person name="Zibat A."/>
            <person name="Redder P."/>
            <person name="Ruepp A."/>
            <person name="Awayez M."/>
            <person name="She Q."/>
            <person name="Garrett R.A."/>
            <person name="Klenk H.P."/>
        </authorList>
    </citation>
    <scope>NUCLEOTIDE SEQUENCE [LARGE SCALE GENOMIC DNA]</scope>
    <source>
        <strain evidence="2">DSM 5456 / JCM 9403 / PLM1-5</strain>
    </source>
</reference>
<dbReference type="AlphaFoldDB" id="A2BMK1"/>
<dbReference type="OrthoDB" id="15552at2157"/>
<evidence type="ECO:0000313" key="1">
    <source>
        <dbReference type="EMBL" id="ABM81212.1"/>
    </source>
</evidence>
<dbReference type="GeneID" id="4782805"/>
<dbReference type="EMBL" id="CP000493">
    <property type="protein sequence ID" value="ABM81212.1"/>
    <property type="molecule type" value="Genomic_DNA"/>
</dbReference>
<dbReference type="RefSeq" id="WP_011822530.1">
    <property type="nucleotide sequence ID" value="NC_008818.1"/>
</dbReference>
<accession>A2BMK1</accession>
<gene>
    <name evidence="1" type="ordered locus">Hbut_1387</name>
</gene>
<dbReference type="eggNOG" id="arCOG07515">
    <property type="taxonomic scope" value="Archaea"/>
</dbReference>